<keyword evidence="2" id="KW-1185">Reference proteome</keyword>
<dbReference type="Proteomes" id="UP000327468">
    <property type="component" value="Chromosome 22"/>
</dbReference>
<gene>
    <name evidence="1" type="ORF">PHYPO_G00124210</name>
</gene>
<name>A0A5N5KR11_PANHP</name>
<evidence type="ECO:0000313" key="1">
    <source>
        <dbReference type="EMBL" id="KAB5532784.1"/>
    </source>
</evidence>
<dbReference type="AlphaFoldDB" id="A0A5N5KR11"/>
<reference evidence="1 2" key="1">
    <citation type="submission" date="2019-06" db="EMBL/GenBank/DDBJ databases">
        <title>A chromosome-scale genome assembly of the striped catfish, Pangasianodon hypophthalmus.</title>
        <authorList>
            <person name="Wen M."/>
            <person name="Zahm M."/>
            <person name="Roques C."/>
            <person name="Cabau C."/>
            <person name="Klopp C."/>
            <person name="Donnadieu C."/>
            <person name="Jouanno E."/>
            <person name="Avarre J.-C."/>
            <person name="Campet M."/>
            <person name="Ha T.T.T."/>
            <person name="Dugue R."/>
            <person name="Lampietro C."/>
            <person name="Louis A."/>
            <person name="Herpin A."/>
            <person name="Echchiki A."/>
            <person name="Berthelot C."/>
            <person name="Parey E."/>
            <person name="Roest-Crollius H."/>
            <person name="Braasch I."/>
            <person name="Postlethwait J."/>
            <person name="Bobe J."/>
            <person name="Montfort J."/>
            <person name="Bouchez O."/>
            <person name="Begum T."/>
            <person name="Schartl M."/>
            <person name="Guiguen Y."/>
        </authorList>
    </citation>
    <scope>NUCLEOTIDE SEQUENCE [LARGE SCALE GENOMIC DNA]</scope>
    <source>
        <strain evidence="1 2">Indonesia</strain>
        <tissue evidence="1">Blood</tissue>
    </source>
</reference>
<comment type="caution">
    <text evidence="1">The sequence shown here is derived from an EMBL/GenBank/DDBJ whole genome shotgun (WGS) entry which is preliminary data.</text>
</comment>
<organism evidence="1 2">
    <name type="scientific">Pangasianodon hypophthalmus</name>
    <name type="common">Striped catfish</name>
    <name type="synonym">Helicophagus hypophthalmus</name>
    <dbReference type="NCBI Taxonomy" id="310915"/>
    <lineage>
        <taxon>Eukaryota</taxon>
        <taxon>Metazoa</taxon>
        <taxon>Chordata</taxon>
        <taxon>Craniata</taxon>
        <taxon>Vertebrata</taxon>
        <taxon>Euteleostomi</taxon>
        <taxon>Actinopterygii</taxon>
        <taxon>Neopterygii</taxon>
        <taxon>Teleostei</taxon>
        <taxon>Ostariophysi</taxon>
        <taxon>Siluriformes</taxon>
        <taxon>Pangasiidae</taxon>
        <taxon>Pangasianodon</taxon>
    </lineage>
</organism>
<proteinExistence type="predicted"/>
<accession>A0A5N5KR11</accession>
<protein>
    <submittedName>
        <fullName evidence="1">Uncharacterized protein</fullName>
    </submittedName>
</protein>
<sequence length="86" mass="9336">MRLSSVGYSAGCCETNKEHWSKKPLQFAGVPSNFSGGLCAGERTRSSGSGPSIVHGQKVLCESVWFLIHSTPRRPHPDSPVNREPI</sequence>
<evidence type="ECO:0000313" key="2">
    <source>
        <dbReference type="Proteomes" id="UP000327468"/>
    </source>
</evidence>
<dbReference type="EMBL" id="VFJC01000023">
    <property type="protein sequence ID" value="KAB5532784.1"/>
    <property type="molecule type" value="Genomic_DNA"/>
</dbReference>